<dbReference type="AlphaFoldDB" id="A0A0N4XY32"/>
<accession>A0A0N4XY32</accession>
<dbReference type="EMBL" id="UYSL01019948">
    <property type="protein sequence ID" value="VDL71550.1"/>
    <property type="molecule type" value="Genomic_DNA"/>
</dbReference>
<dbReference type="Proteomes" id="UP000271162">
    <property type="component" value="Unassembled WGS sequence"/>
</dbReference>
<dbReference type="STRING" id="27835.A0A0N4XY32"/>
<evidence type="ECO:0000313" key="2">
    <source>
        <dbReference type="EMBL" id="VDL71550.1"/>
    </source>
</evidence>
<gene>
    <name evidence="2" type="ORF">NBR_LOCUS7961</name>
</gene>
<proteinExistence type="predicted"/>
<name>A0A0N4XY32_NIPBR</name>
<evidence type="ECO:0000256" key="1">
    <source>
        <dbReference type="SAM" id="SignalP"/>
    </source>
</evidence>
<reference evidence="2 3" key="2">
    <citation type="submission" date="2018-11" db="EMBL/GenBank/DDBJ databases">
        <authorList>
            <consortium name="Pathogen Informatics"/>
        </authorList>
    </citation>
    <scope>NUCLEOTIDE SEQUENCE [LARGE SCALE GENOMIC DNA]</scope>
</reference>
<feature type="chain" id="PRO_5043124941" evidence="1">
    <location>
        <begin position="21"/>
        <end position="97"/>
    </location>
</feature>
<organism evidence="4">
    <name type="scientific">Nippostrongylus brasiliensis</name>
    <name type="common">Rat hookworm</name>
    <dbReference type="NCBI Taxonomy" id="27835"/>
    <lineage>
        <taxon>Eukaryota</taxon>
        <taxon>Metazoa</taxon>
        <taxon>Ecdysozoa</taxon>
        <taxon>Nematoda</taxon>
        <taxon>Chromadorea</taxon>
        <taxon>Rhabditida</taxon>
        <taxon>Rhabditina</taxon>
        <taxon>Rhabditomorpha</taxon>
        <taxon>Strongyloidea</taxon>
        <taxon>Heligmosomidae</taxon>
        <taxon>Nippostrongylus</taxon>
    </lineage>
</organism>
<reference evidence="4" key="1">
    <citation type="submission" date="2017-02" db="UniProtKB">
        <authorList>
            <consortium name="WormBaseParasite"/>
        </authorList>
    </citation>
    <scope>IDENTIFICATION</scope>
</reference>
<evidence type="ECO:0000313" key="3">
    <source>
        <dbReference type="Proteomes" id="UP000271162"/>
    </source>
</evidence>
<protein>
    <submittedName>
        <fullName evidence="4">Evasin</fullName>
    </submittedName>
</protein>
<feature type="signal peptide" evidence="1">
    <location>
        <begin position="1"/>
        <end position="20"/>
    </location>
</feature>
<sequence>MNGVVVYLATLHAAMLVAYSQSPDSSSQFGKPCSSSFQCWRTEPVLDDGSPFSLAAPERTKRLEISSKGRGARCRCADGTCRLFHFASGSFLPCEEF</sequence>
<dbReference type="WBParaSite" id="NBR_0000796001-mRNA-1">
    <property type="protein sequence ID" value="NBR_0000796001-mRNA-1"/>
    <property type="gene ID" value="NBR_0000796001"/>
</dbReference>
<keyword evidence="1" id="KW-0732">Signal</keyword>
<keyword evidence="3" id="KW-1185">Reference proteome</keyword>
<dbReference type="OMA" id="QFEPPVG"/>
<evidence type="ECO:0000313" key="4">
    <source>
        <dbReference type="WBParaSite" id="NBR_0000796001-mRNA-1"/>
    </source>
</evidence>